<evidence type="ECO:0000256" key="4">
    <source>
        <dbReference type="ARBA" id="ARBA00022692"/>
    </source>
</evidence>
<dbReference type="PRINTS" id="PR00171">
    <property type="entry name" value="SUGRTRNSPORT"/>
</dbReference>
<dbReference type="InterPro" id="IPR003663">
    <property type="entry name" value="Sugar/inositol_transpt"/>
</dbReference>
<organism evidence="10 11">
    <name type="scientific">Vermiconidia calcicola</name>
    <dbReference type="NCBI Taxonomy" id="1690605"/>
    <lineage>
        <taxon>Eukaryota</taxon>
        <taxon>Fungi</taxon>
        <taxon>Dikarya</taxon>
        <taxon>Ascomycota</taxon>
        <taxon>Pezizomycotina</taxon>
        <taxon>Dothideomycetes</taxon>
        <taxon>Dothideomycetidae</taxon>
        <taxon>Mycosphaerellales</taxon>
        <taxon>Extremaceae</taxon>
        <taxon>Vermiconidia</taxon>
    </lineage>
</organism>
<feature type="domain" description="Major facilitator superfamily (MFS) profile" evidence="9">
    <location>
        <begin position="26"/>
        <end position="492"/>
    </location>
</feature>
<feature type="transmembrane region" description="Helical" evidence="8">
    <location>
        <begin position="318"/>
        <end position="338"/>
    </location>
</feature>
<dbReference type="EMBL" id="JAXLQG010000033">
    <property type="protein sequence ID" value="KAK5527763.1"/>
    <property type="molecule type" value="Genomic_DNA"/>
</dbReference>
<dbReference type="InterPro" id="IPR020846">
    <property type="entry name" value="MFS_dom"/>
</dbReference>
<dbReference type="PROSITE" id="PS00217">
    <property type="entry name" value="SUGAR_TRANSPORT_2"/>
    <property type="match status" value="1"/>
</dbReference>
<feature type="transmembrane region" description="Helical" evidence="8">
    <location>
        <begin position="24"/>
        <end position="49"/>
    </location>
</feature>
<dbReference type="Proteomes" id="UP001345827">
    <property type="component" value="Unassembled WGS sequence"/>
</dbReference>
<proteinExistence type="inferred from homology"/>
<dbReference type="GO" id="GO:0016020">
    <property type="term" value="C:membrane"/>
    <property type="evidence" value="ECO:0007669"/>
    <property type="project" value="UniProtKB-SubCell"/>
</dbReference>
<keyword evidence="4 8" id="KW-0812">Transmembrane</keyword>
<evidence type="ECO:0000256" key="8">
    <source>
        <dbReference type="SAM" id="Phobius"/>
    </source>
</evidence>
<keyword evidence="6 8" id="KW-0472">Membrane</keyword>
<evidence type="ECO:0000256" key="3">
    <source>
        <dbReference type="ARBA" id="ARBA00022448"/>
    </source>
</evidence>
<gene>
    <name evidence="10" type="ORF">LTR25_010894</name>
</gene>
<dbReference type="Pfam" id="PF00083">
    <property type="entry name" value="Sugar_tr"/>
    <property type="match status" value="1"/>
</dbReference>
<dbReference type="PROSITE" id="PS50850">
    <property type="entry name" value="MFS"/>
    <property type="match status" value="1"/>
</dbReference>
<comment type="subcellular location">
    <subcellularLocation>
        <location evidence="1">Membrane</location>
        <topology evidence="1">Multi-pass membrane protein</topology>
    </subcellularLocation>
</comment>
<name>A0AAV9PQC3_9PEZI</name>
<dbReference type="GO" id="GO:0005351">
    <property type="term" value="F:carbohydrate:proton symporter activity"/>
    <property type="evidence" value="ECO:0007669"/>
    <property type="project" value="TreeGrafter"/>
</dbReference>
<evidence type="ECO:0000313" key="10">
    <source>
        <dbReference type="EMBL" id="KAK5527763.1"/>
    </source>
</evidence>
<dbReference type="NCBIfam" id="TIGR00879">
    <property type="entry name" value="SP"/>
    <property type="match status" value="1"/>
</dbReference>
<dbReference type="PANTHER" id="PTHR48022:SF11">
    <property type="entry name" value="MONOSACCHARIDE TRANSPORTER (HXT8), PUTATIVE (AFU_ORTHOLOGUE AFUA_2G08120)-RELATED"/>
    <property type="match status" value="1"/>
</dbReference>
<dbReference type="InterPro" id="IPR005828">
    <property type="entry name" value="MFS_sugar_transport-like"/>
</dbReference>
<feature type="transmembrane region" description="Helical" evidence="8">
    <location>
        <begin position="345"/>
        <end position="364"/>
    </location>
</feature>
<reference evidence="10 11" key="1">
    <citation type="submission" date="2023-06" db="EMBL/GenBank/DDBJ databases">
        <title>Black Yeasts Isolated from many extreme environments.</title>
        <authorList>
            <person name="Coleine C."/>
            <person name="Stajich J.E."/>
            <person name="Selbmann L."/>
        </authorList>
    </citation>
    <scope>NUCLEOTIDE SEQUENCE [LARGE SCALE GENOMIC DNA]</scope>
    <source>
        <strain evidence="10 11">CCFEE 5887</strain>
    </source>
</reference>
<evidence type="ECO:0000256" key="2">
    <source>
        <dbReference type="ARBA" id="ARBA00010992"/>
    </source>
</evidence>
<evidence type="ECO:0000256" key="7">
    <source>
        <dbReference type="RuleBase" id="RU003346"/>
    </source>
</evidence>
<evidence type="ECO:0000256" key="6">
    <source>
        <dbReference type="ARBA" id="ARBA00023136"/>
    </source>
</evidence>
<dbReference type="InterPro" id="IPR036259">
    <property type="entry name" value="MFS_trans_sf"/>
</dbReference>
<feature type="transmembrane region" description="Helical" evidence="8">
    <location>
        <begin position="469"/>
        <end position="486"/>
    </location>
</feature>
<accession>A0AAV9PQC3</accession>
<comment type="caution">
    <text evidence="10">The sequence shown here is derived from an EMBL/GenBank/DDBJ whole genome shotgun (WGS) entry which is preliminary data.</text>
</comment>
<comment type="similarity">
    <text evidence="2 7">Belongs to the major facilitator superfamily. Sugar transporter (TC 2.A.1.1) family.</text>
</comment>
<evidence type="ECO:0000256" key="1">
    <source>
        <dbReference type="ARBA" id="ARBA00004141"/>
    </source>
</evidence>
<dbReference type="Gene3D" id="1.20.1250.20">
    <property type="entry name" value="MFS general substrate transporter like domains"/>
    <property type="match status" value="1"/>
</dbReference>
<feature type="transmembrane region" description="Helical" evidence="8">
    <location>
        <begin position="69"/>
        <end position="91"/>
    </location>
</feature>
<feature type="transmembrane region" description="Helical" evidence="8">
    <location>
        <begin position="285"/>
        <end position="306"/>
    </location>
</feature>
<evidence type="ECO:0000256" key="5">
    <source>
        <dbReference type="ARBA" id="ARBA00022989"/>
    </source>
</evidence>
<dbReference type="SUPFAM" id="SSF103473">
    <property type="entry name" value="MFS general substrate transporter"/>
    <property type="match status" value="1"/>
</dbReference>
<feature type="transmembrane region" description="Helical" evidence="8">
    <location>
        <begin position="384"/>
        <end position="406"/>
    </location>
</feature>
<dbReference type="PANTHER" id="PTHR48022">
    <property type="entry name" value="PLASTIDIC GLUCOSE TRANSPORTER 4"/>
    <property type="match status" value="1"/>
</dbReference>
<evidence type="ECO:0000259" key="9">
    <source>
        <dbReference type="PROSITE" id="PS50850"/>
    </source>
</evidence>
<protein>
    <recommendedName>
        <fullName evidence="9">Major facilitator superfamily (MFS) profile domain-containing protein</fullName>
    </recommendedName>
</protein>
<keyword evidence="5 8" id="KW-1133">Transmembrane helix</keyword>
<sequence length="564" mass="61367">MSLGQPGYCISVGHVRAKANRYNFAIAFFVALGSFTYGFNSAIIGSVIGEPSFYSYFKFEATSAYGGRILGASNGTYAGAGVIGCWTVFWLLDTLGRKRAVQIIALVCIISAALQAGAVHIAMFLVGRCLNGLGVGFINTAIPTYISEISPPAQRGRIVGSHGFIICVSYGVSAWCGLGIYYENNPTIQWRLLLALQIVAPLLLLLGSPFIPESPRWLISNGRNQQGLNVLEKLHANASDPQHIGAREEYVQIKRQIELERSQPSPNIFQLVFSRKYGKRMLYGFYLQAMCQSTGVLVISNYMVLLLGKLGVTGSTPLLLLAVYNSWAAFLNFINALLIDRIGRIRIITIGISGCICCLILVTALNANYTNVGNTNKSGQTAAIFFMFLFVTFYGFGTDVSSYVYCSEIFPTHIRAKGVGWSVSGLFLMTTSKSNPGVCLTEKTNPHDMCILVYTSVAGTAFNSIGWKYYLVFIIVTSLMLPYVVWKFPETKGLSLEEVGALFGDEVALDVTHLTDQEQQELDAAIIGGHALSGAEKYGAALDTKTGTAWESPRDGSEHLEEVA</sequence>
<keyword evidence="11" id="KW-1185">Reference proteome</keyword>
<feature type="transmembrane region" description="Helical" evidence="8">
    <location>
        <begin position="103"/>
        <end position="124"/>
    </location>
</feature>
<evidence type="ECO:0000313" key="11">
    <source>
        <dbReference type="Proteomes" id="UP001345827"/>
    </source>
</evidence>
<dbReference type="AlphaFoldDB" id="A0AAV9PQC3"/>
<keyword evidence="3 7" id="KW-0813">Transport</keyword>
<dbReference type="InterPro" id="IPR005829">
    <property type="entry name" value="Sugar_transporter_CS"/>
</dbReference>
<dbReference type="InterPro" id="IPR050360">
    <property type="entry name" value="MFS_Sugar_Transporters"/>
</dbReference>
<feature type="transmembrane region" description="Helical" evidence="8">
    <location>
        <begin position="158"/>
        <end position="182"/>
    </location>
</feature>